<organism evidence="1">
    <name type="scientific">Anguilla anguilla</name>
    <name type="common">European freshwater eel</name>
    <name type="synonym">Muraena anguilla</name>
    <dbReference type="NCBI Taxonomy" id="7936"/>
    <lineage>
        <taxon>Eukaryota</taxon>
        <taxon>Metazoa</taxon>
        <taxon>Chordata</taxon>
        <taxon>Craniata</taxon>
        <taxon>Vertebrata</taxon>
        <taxon>Euteleostomi</taxon>
        <taxon>Actinopterygii</taxon>
        <taxon>Neopterygii</taxon>
        <taxon>Teleostei</taxon>
        <taxon>Anguilliformes</taxon>
        <taxon>Anguillidae</taxon>
        <taxon>Anguilla</taxon>
    </lineage>
</organism>
<protein>
    <submittedName>
        <fullName evidence="1">Uncharacterized protein</fullName>
    </submittedName>
</protein>
<reference evidence="1" key="2">
    <citation type="journal article" date="2015" name="Fish Shellfish Immunol.">
        <title>Early steps in the European eel (Anguilla anguilla)-Vibrio vulnificus interaction in the gills: Role of the RtxA13 toxin.</title>
        <authorList>
            <person name="Callol A."/>
            <person name="Pajuelo D."/>
            <person name="Ebbesson L."/>
            <person name="Teles M."/>
            <person name="MacKenzie S."/>
            <person name="Amaro C."/>
        </authorList>
    </citation>
    <scope>NUCLEOTIDE SEQUENCE</scope>
</reference>
<reference evidence="1" key="1">
    <citation type="submission" date="2014-11" db="EMBL/GenBank/DDBJ databases">
        <authorList>
            <person name="Amaro Gonzalez C."/>
        </authorList>
    </citation>
    <scope>NUCLEOTIDE SEQUENCE</scope>
</reference>
<accession>A0A0E9QHB3</accession>
<sequence length="25" mass="2698">MENIAQAFGQPGCCLINCTLVICQQ</sequence>
<proteinExistence type="predicted"/>
<dbReference type="EMBL" id="GBXM01092710">
    <property type="protein sequence ID" value="JAH15867.1"/>
    <property type="molecule type" value="Transcribed_RNA"/>
</dbReference>
<dbReference type="AlphaFoldDB" id="A0A0E9QHB3"/>
<evidence type="ECO:0000313" key="1">
    <source>
        <dbReference type="EMBL" id="JAH15867.1"/>
    </source>
</evidence>
<name>A0A0E9QHB3_ANGAN</name>